<evidence type="ECO:0000313" key="3">
    <source>
        <dbReference type="Proteomes" id="UP000664940"/>
    </source>
</evidence>
<dbReference type="PANTHER" id="PTHR15859:SF2">
    <property type="entry name" value="BTB_POZ DOMAIN-CONTAINING PROTEIN KCTD3"/>
    <property type="match status" value="1"/>
</dbReference>
<protein>
    <submittedName>
        <fullName evidence="2">Potassium channel tetramerization domain containing 3</fullName>
    </submittedName>
</protein>
<dbReference type="Proteomes" id="UP000664940">
    <property type="component" value="Unassembled WGS sequence"/>
</dbReference>
<evidence type="ECO:0000256" key="1">
    <source>
        <dbReference type="SAM" id="MobiDB-lite"/>
    </source>
</evidence>
<feature type="compositionally biased region" description="Low complexity" evidence="1">
    <location>
        <begin position="228"/>
        <end position="254"/>
    </location>
</feature>
<feature type="compositionally biased region" description="Basic and acidic residues" evidence="1">
    <location>
        <begin position="162"/>
        <end position="212"/>
    </location>
</feature>
<dbReference type="InterPro" id="IPR047876">
    <property type="entry name" value="SHKBP1/KCTD3"/>
</dbReference>
<accession>A0A833YGJ8</accession>
<evidence type="ECO:0000313" key="2">
    <source>
        <dbReference type="EMBL" id="KAF6073358.1"/>
    </source>
</evidence>
<dbReference type="EMBL" id="JABVXQ010000016">
    <property type="protein sequence ID" value="KAF6073358.1"/>
    <property type="molecule type" value="Genomic_DNA"/>
</dbReference>
<reference evidence="2 3" key="1">
    <citation type="journal article" date="2020" name="Nature">
        <title>Six reference-quality genomes reveal evolution of bat adaptations.</title>
        <authorList>
            <person name="Jebb D."/>
            <person name="Huang Z."/>
            <person name="Pippel M."/>
            <person name="Hughes G.M."/>
            <person name="Lavrichenko K."/>
            <person name="Devanna P."/>
            <person name="Winkler S."/>
            <person name="Jermiin L.S."/>
            <person name="Skirmuntt E.C."/>
            <person name="Katzourakis A."/>
            <person name="Burkitt-Gray L."/>
            <person name="Ray D.A."/>
            <person name="Sullivan K.A.M."/>
            <person name="Roscito J.G."/>
            <person name="Kirilenko B.M."/>
            <person name="Davalos L.M."/>
            <person name="Corthals A.P."/>
            <person name="Power M.L."/>
            <person name="Jones G."/>
            <person name="Ransome R.D."/>
            <person name="Dechmann D.K.N."/>
            <person name="Locatelli A.G."/>
            <person name="Puechmaille S.J."/>
            <person name="Fedrigo O."/>
            <person name="Jarvis E.D."/>
            <person name="Hiller M."/>
            <person name="Vernes S.C."/>
            <person name="Myers E.W."/>
            <person name="Teeling E.C."/>
        </authorList>
    </citation>
    <scope>NUCLEOTIDE SEQUENCE [LARGE SCALE GENOMIC DNA]</scope>
    <source>
        <strain evidence="2">Bat1K_MPI-CBG_1</strain>
    </source>
</reference>
<feature type="region of interest" description="Disordered" evidence="1">
    <location>
        <begin position="162"/>
        <end position="269"/>
    </location>
</feature>
<keyword evidence="2" id="KW-0406">Ion transport</keyword>
<dbReference type="AlphaFoldDB" id="A0A833YGJ8"/>
<proteinExistence type="predicted"/>
<comment type="caution">
    <text evidence="2">The sequence shown here is derived from an EMBL/GenBank/DDBJ whole genome shotgun (WGS) entry which is preliminary data.</text>
</comment>
<keyword evidence="2" id="KW-0407">Ion channel</keyword>
<organism evidence="2 3">
    <name type="scientific">Phyllostomus discolor</name>
    <name type="common">pale spear-nosed bat</name>
    <dbReference type="NCBI Taxonomy" id="89673"/>
    <lineage>
        <taxon>Eukaryota</taxon>
        <taxon>Metazoa</taxon>
        <taxon>Chordata</taxon>
        <taxon>Craniata</taxon>
        <taxon>Vertebrata</taxon>
        <taxon>Euteleostomi</taxon>
        <taxon>Mammalia</taxon>
        <taxon>Eutheria</taxon>
        <taxon>Laurasiatheria</taxon>
        <taxon>Chiroptera</taxon>
        <taxon>Yangochiroptera</taxon>
        <taxon>Phyllostomidae</taxon>
        <taxon>Phyllostominae</taxon>
        <taxon>Phyllostomus</taxon>
    </lineage>
</organism>
<sequence>MGSRPRRYLFTGHTNGSIQMWDLTTAMDMVNKTEDRDAGGPTEEELLKLLDQCDLSASRCATPSISPATSVVQPSRLRESSSSLQLQHPETVRDAATYGSLRPYRESPLLARARRTESFHSYRDFQTLNLNREGEPAVPENATSGPGHAEVKCAAGECAVPERKSPGAETKGGRESESGLEAHKVAEAFLESKKRSSEEENDSKVELRRKGGFEGGGFLGRKKVPHLASSPSTSDGGTDSPGTASPSPTKTTPSPRHKKSDSSGQEYSL</sequence>
<keyword evidence="2" id="KW-0813">Transport</keyword>
<dbReference type="GO" id="GO:0034220">
    <property type="term" value="P:monoatomic ion transmembrane transport"/>
    <property type="evidence" value="ECO:0007669"/>
    <property type="project" value="UniProtKB-KW"/>
</dbReference>
<dbReference type="PANTHER" id="PTHR15859">
    <property type="entry name" value="SETA BINDING PROTEIN 1"/>
    <property type="match status" value="1"/>
</dbReference>
<name>A0A833YGJ8_9CHIR</name>
<feature type="region of interest" description="Disordered" evidence="1">
    <location>
        <begin position="65"/>
        <end position="89"/>
    </location>
</feature>
<gene>
    <name evidence="2" type="ORF">HJG60_007161</name>
</gene>